<proteinExistence type="predicted"/>
<feature type="transmembrane region" description="Helical" evidence="1">
    <location>
        <begin position="331"/>
        <end position="356"/>
    </location>
</feature>
<geneLocation type="plasmid" evidence="2">
    <name>1</name>
</geneLocation>
<protein>
    <submittedName>
        <fullName evidence="2">NnrS</fullName>
    </submittedName>
</protein>
<feature type="transmembrane region" description="Helical" evidence="1">
    <location>
        <begin position="90"/>
        <end position="108"/>
    </location>
</feature>
<evidence type="ECO:0000313" key="2">
    <source>
        <dbReference type="EMBL" id="ABG61245.1"/>
    </source>
</evidence>
<feature type="transmembrane region" description="Helical" evidence="1">
    <location>
        <begin position="114"/>
        <end position="133"/>
    </location>
</feature>
<keyword evidence="2" id="KW-0614">Plasmid</keyword>
<dbReference type="InterPro" id="IPR010266">
    <property type="entry name" value="NnrS"/>
</dbReference>
<feature type="transmembrane region" description="Helical" evidence="1">
    <location>
        <begin position="145"/>
        <end position="163"/>
    </location>
</feature>
<evidence type="ECO:0000256" key="1">
    <source>
        <dbReference type="SAM" id="Phobius"/>
    </source>
</evidence>
<dbReference type="Pfam" id="PF05940">
    <property type="entry name" value="NnrS"/>
    <property type="match status" value="1"/>
</dbReference>
<keyword evidence="1" id="KW-0472">Membrane</keyword>
<feature type="transmembrane region" description="Helical" evidence="1">
    <location>
        <begin position="21"/>
        <end position="42"/>
    </location>
</feature>
<dbReference type="HOGENOM" id="CLU_041785_2_0_5"/>
<keyword evidence="1" id="KW-0812">Transmembrane</keyword>
<feature type="transmembrane region" description="Helical" evidence="1">
    <location>
        <begin position="215"/>
        <end position="235"/>
    </location>
</feature>
<dbReference type="KEGG" id="mes:Meso_4275"/>
<feature type="transmembrane region" description="Helical" evidence="1">
    <location>
        <begin position="241"/>
        <end position="257"/>
    </location>
</feature>
<dbReference type="OrthoDB" id="9770040at2"/>
<feature type="transmembrane region" description="Helical" evidence="1">
    <location>
        <begin position="368"/>
        <end position="387"/>
    </location>
</feature>
<feature type="transmembrane region" description="Helical" evidence="1">
    <location>
        <begin position="62"/>
        <end position="78"/>
    </location>
</feature>
<feature type="transmembrane region" description="Helical" evidence="1">
    <location>
        <begin position="299"/>
        <end position="319"/>
    </location>
</feature>
<feature type="transmembrane region" description="Helical" evidence="1">
    <location>
        <begin position="175"/>
        <end position="194"/>
    </location>
</feature>
<dbReference type="EMBL" id="CP000389">
    <property type="protein sequence ID" value="ABG61245.1"/>
    <property type="molecule type" value="Genomic_DNA"/>
</dbReference>
<keyword evidence="1" id="KW-1133">Transmembrane helix</keyword>
<gene>
    <name evidence="2" type="ordered locus">Meso_4275</name>
</gene>
<sequence>MAIARTRPGNYPALLSYGFRPFFQLGSLYAGLTVLFWLPLFYGRLATASIFTPIDWHIHEMLFGYLAAIVTGFLLTAIPNWTGRLPVQGMPLLALVLLWLAGRFAVFFSAETGWLAAAAIDCSFLAAVALAAATEIAAGRNWRNLKVLVPVSVLLAANVLFHAEAHFAGISDISRRLGIGAAIVLIMIIGGRIIPSFTRNWLARQNPGRLPIPFGRFDTAAIMLSAAALAAWTFLPDRVETGAALLAAALFNLLRLLRWAGDRTMRDPLVLVLHAAYFFVPAGLVLAGLAIVVPESVPTAAAIHAFGVGAIGCMTLAVMTRATLGHTGRELRADVGTCLVYTAIVVAALLRIAAAFAPTEAGLLHGSAALWVGAFLGYGVLFGGMLVRPKLRARQPNISPS</sequence>
<name>Q11MX4_CHESB</name>
<reference evidence="2" key="1">
    <citation type="submission" date="2006-06" db="EMBL/GenBank/DDBJ databases">
        <title>Complete sequence of Plasmid 1 of Chelativorans sp. BNC1.</title>
        <authorList>
            <consortium name="US DOE Joint Genome Institute"/>
            <person name="Copeland A."/>
            <person name="Lucas S."/>
            <person name="Lapidus A."/>
            <person name="Barry K."/>
            <person name="Detter J.C."/>
            <person name="Glavina del Rio T."/>
            <person name="Hammon N."/>
            <person name="Israni S."/>
            <person name="Dalin E."/>
            <person name="Tice H."/>
            <person name="Pitluck S."/>
            <person name="Chertkov O."/>
            <person name="Brettin T."/>
            <person name="Bruce D."/>
            <person name="Han C."/>
            <person name="Tapia R."/>
            <person name="Gilna P."/>
            <person name="Schmutz J."/>
            <person name="Larimer F."/>
            <person name="Land M."/>
            <person name="Hauser L."/>
            <person name="Kyrpides N."/>
            <person name="Mikhailova N."/>
            <person name="Richardson P."/>
        </authorList>
    </citation>
    <scope>NUCLEOTIDE SEQUENCE</scope>
    <source>
        <strain evidence="2">BNC1</strain>
        <plasmid evidence="2">1</plasmid>
    </source>
</reference>
<feature type="transmembrane region" description="Helical" evidence="1">
    <location>
        <begin position="269"/>
        <end position="293"/>
    </location>
</feature>
<dbReference type="AlphaFoldDB" id="Q11MX4"/>
<organism evidence="2">
    <name type="scientific">Chelativorans sp. (strain BNC1)</name>
    <dbReference type="NCBI Taxonomy" id="266779"/>
    <lineage>
        <taxon>Bacteria</taxon>
        <taxon>Pseudomonadati</taxon>
        <taxon>Pseudomonadota</taxon>
        <taxon>Alphaproteobacteria</taxon>
        <taxon>Hyphomicrobiales</taxon>
        <taxon>Phyllobacteriaceae</taxon>
        <taxon>Chelativorans</taxon>
    </lineage>
</organism>
<accession>Q11MX4</accession>